<evidence type="ECO:0000256" key="1">
    <source>
        <dbReference type="SAM" id="Phobius"/>
    </source>
</evidence>
<sequence length="213" mass="21589">MRLSRIIGSAVATLATVGAFAIAGAPAQAQPLPQPPYPPQPPALTTSDSTVEVGAAFTVFGSGFGGNELVRLDFATSPLAAPARGAQPAGEGSGGVGAMDPLVRQAPTVYTDPTTITVRANATGEFSVRVKFTRQQTVVITGTGLTTGRVATTTVTIVRGQPPLPVTGSETGSQITLGATLLIVGALLVLIAVAWRRKNRGTGGRSRELTSVG</sequence>
<keyword evidence="2" id="KW-0732">Signal</keyword>
<proteinExistence type="predicted"/>
<evidence type="ECO:0000313" key="3">
    <source>
        <dbReference type="EMBL" id="MEE6259733.1"/>
    </source>
</evidence>
<organism evidence="3 4">
    <name type="scientific">Plantactinospora sonchi</name>
    <dbReference type="NCBI Taxonomy" id="1544735"/>
    <lineage>
        <taxon>Bacteria</taxon>
        <taxon>Bacillati</taxon>
        <taxon>Actinomycetota</taxon>
        <taxon>Actinomycetes</taxon>
        <taxon>Micromonosporales</taxon>
        <taxon>Micromonosporaceae</taxon>
        <taxon>Plantactinospora</taxon>
    </lineage>
</organism>
<keyword evidence="1" id="KW-0812">Transmembrane</keyword>
<reference evidence="3 4" key="1">
    <citation type="submission" date="2024-01" db="EMBL/GenBank/DDBJ databases">
        <title>Genome insights into Plantactinospora sonchi sp. nov.</title>
        <authorList>
            <person name="Wang L."/>
        </authorList>
    </citation>
    <scope>NUCLEOTIDE SEQUENCE [LARGE SCALE GENOMIC DNA]</scope>
    <source>
        <strain evidence="3 4">NEAU-QY2</strain>
    </source>
</reference>
<keyword evidence="4" id="KW-1185">Reference proteome</keyword>
<feature type="transmembrane region" description="Helical" evidence="1">
    <location>
        <begin position="175"/>
        <end position="195"/>
    </location>
</feature>
<evidence type="ECO:0000256" key="2">
    <source>
        <dbReference type="SAM" id="SignalP"/>
    </source>
</evidence>
<dbReference type="RefSeq" id="WP_331214857.1">
    <property type="nucleotide sequence ID" value="NZ_JAZGQK010000012.1"/>
</dbReference>
<evidence type="ECO:0000313" key="4">
    <source>
        <dbReference type="Proteomes" id="UP001332243"/>
    </source>
</evidence>
<name>A0ABU7RT99_9ACTN</name>
<keyword evidence="1" id="KW-1133">Transmembrane helix</keyword>
<gene>
    <name evidence="3" type="ORF">V1633_14690</name>
</gene>
<evidence type="ECO:0008006" key="5">
    <source>
        <dbReference type="Google" id="ProtNLM"/>
    </source>
</evidence>
<accession>A0ABU7RT99</accession>
<feature type="chain" id="PRO_5046159283" description="LPXTG cell wall anchor domain-containing protein" evidence="2">
    <location>
        <begin position="30"/>
        <end position="213"/>
    </location>
</feature>
<keyword evidence="1" id="KW-0472">Membrane</keyword>
<protein>
    <recommendedName>
        <fullName evidence="5">LPXTG cell wall anchor domain-containing protein</fullName>
    </recommendedName>
</protein>
<feature type="signal peptide" evidence="2">
    <location>
        <begin position="1"/>
        <end position="29"/>
    </location>
</feature>
<dbReference type="Proteomes" id="UP001332243">
    <property type="component" value="Unassembled WGS sequence"/>
</dbReference>
<dbReference type="EMBL" id="JAZGQK010000012">
    <property type="protein sequence ID" value="MEE6259733.1"/>
    <property type="molecule type" value="Genomic_DNA"/>
</dbReference>
<comment type="caution">
    <text evidence="3">The sequence shown here is derived from an EMBL/GenBank/DDBJ whole genome shotgun (WGS) entry which is preliminary data.</text>
</comment>